<proteinExistence type="predicted"/>
<reference evidence="3" key="2">
    <citation type="submission" date="2022-06" db="UniProtKB">
        <authorList>
            <consortium name="EnsemblMetazoa"/>
        </authorList>
    </citation>
    <scope>IDENTIFICATION</scope>
    <source>
        <strain evidence="3">DF5081</strain>
    </source>
</reference>
<dbReference type="Proteomes" id="UP000005237">
    <property type="component" value="Unassembled WGS sequence"/>
</dbReference>
<keyword evidence="4" id="KW-1185">Reference proteome</keyword>
<evidence type="ECO:0000313" key="3">
    <source>
        <dbReference type="EnsemblMetazoa" id="CJA34289.1"/>
    </source>
</evidence>
<accession>A0A8R1IJN8</accession>
<name>A0A8R1IJN8_CAEJA</name>
<feature type="region of interest" description="Disordered" evidence="1">
    <location>
        <begin position="78"/>
        <end position="102"/>
    </location>
</feature>
<reference evidence="4" key="1">
    <citation type="submission" date="2010-08" db="EMBL/GenBank/DDBJ databases">
        <authorList>
            <consortium name="Caenorhabditis japonica Sequencing Consortium"/>
            <person name="Wilson R.K."/>
        </authorList>
    </citation>
    <scope>NUCLEOTIDE SEQUENCE [LARGE SCALE GENOMIC DNA]</scope>
    <source>
        <strain evidence="4">DF5081</strain>
    </source>
</reference>
<evidence type="ECO:0000256" key="2">
    <source>
        <dbReference type="SAM" id="SignalP"/>
    </source>
</evidence>
<protein>
    <recommendedName>
        <fullName evidence="5">Secreted protein</fullName>
    </recommendedName>
</protein>
<evidence type="ECO:0008006" key="5">
    <source>
        <dbReference type="Google" id="ProtNLM"/>
    </source>
</evidence>
<evidence type="ECO:0000313" key="4">
    <source>
        <dbReference type="Proteomes" id="UP000005237"/>
    </source>
</evidence>
<feature type="chain" id="PRO_5035784133" description="Secreted protein" evidence="2">
    <location>
        <begin position="21"/>
        <end position="102"/>
    </location>
</feature>
<keyword evidence="2" id="KW-0732">Signal</keyword>
<feature type="signal peptide" evidence="2">
    <location>
        <begin position="1"/>
        <end position="20"/>
    </location>
</feature>
<dbReference type="EnsemblMetazoa" id="CJA34289.1">
    <property type="protein sequence ID" value="CJA34289.1"/>
    <property type="gene ID" value="WBGene00210136"/>
</dbReference>
<sequence>MTLAIIIFFLFLFTIPYSDTLQCINSTSYMDRMLVKPQSTTCQSGNALCVKTMQISQDLDGSPNVLSIHRECLEVRPPPGNVQGGHGCVDSYDEDNSTSHRL</sequence>
<dbReference type="AlphaFoldDB" id="A0A8R1IJN8"/>
<organism evidence="3 4">
    <name type="scientific">Caenorhabditis japonica</name>
    <dbReference type="NCBI Taxonomy" id="281687"/>
    <lineage>
        <taxon>Eukaryota</taxon>
        <taxon>Metazoa</taxon>
        <taxon>Ecdysozoa</taxon>
        <taxon>Nematoda</taxon>
        <taxon>Chromadorea</taxon>
        <taxon>Rhabditida</taxon>
        <taxon>Rhabditina</taxon>
        <taxon>Rhabditomorpha</taxon>
        <taxon>Rhabditoidea</taxon>
        <taxon>Rhabditidae</taxon>
        <taxon>Peloderinae</taxon>
        <taxon>Caenorhabditis</taxon>
    </lineage>
</organism>
<evidence type="ECO:0000256" key="1">
    <source>
        <dbReference type="SAM" id="MobiDB-lite"/>
    </source>
</evidence>